<dbReference type="EMBL" id="PGCL01000002">
    <property type="protein sequence ID" value="TAJ44672.1"/>
    <property type="molecule type" value="Genomic_DNA"/>
</dbReference>
<reference evidence="3 4" key="1">
    <citation type="submission" date="2017-11" db="EMBL/GenBank/DDBJ databases">
        <title>Isolation and Characterization of Methanofollis Species from Methane Seep Offshore SW Taiwan.</title>
        <authorList>
            <person name="Teng N.-H."/>
            <person name="Lai M.-C."/>
            <person name="Chen S.-C."/>
        </authorList>
    </citation>
    <scope>NUCLEOTIDE SEQUENCE [LARGE SCALE GENOMIC DNA]</scope>
    <source>
        <strain evidence="3 4">FWC-SCC2</strain>
    </source>
</reference>
<evidence type="ECO:0000259" key="2">
    <source>
        <dbReference type="SMART" id="SM00899"/>
    </source>
</evidence>
<keyword evidence="1" id="KW-0408">Iron</keyword>
<comment type="caution">
    <text evidence="3">The sequence shown here is derived from an EMBL/GenBank/DDBJ whole genome shotgun (WGS) entry which is preliminary data.</text>
</comment>
<dbReference type="Gene3D" id="2.30.30.90">
    <property type="match status" value="1"/>
</dbReference>
<dbReference type="RefSeq" id="WP_130646466.1">
    <property type="nucleotide sequence ID" value="NZ_PGCL01000002.1"/>
</dbReference>
<protein>
    <submittedName>
        <fullName evidence="3">Ferrous iron transport protein A</fullName>
    </submittedName>
</protein>
<dbReference type="InterPro" id="IPR007167">
    <property type="entry name" value="Fe-transptr_FeoA-like"/>
</dbReference>
<dbReference type="OrthoDB" id="110942at2157"/>
<gene>
    <name evidence="3" type="ORF">CUJ86_05035</name>
</gene>
<proteinExistence type="predicted"/>
<evidence type="ECO:0000313" key="3">
    <source>
        <dbReference type="EMBL" id="TAJ44672.1"/>
    </source>
</evidence>
<dbReference type="PANTHER" id="PTHR43151:SF1">
    <property type="entry name" value="SSR2333 PROTEIN"/>
    <property type="match status" value="1"/>
</dbReference>
<dbReference type="InterPro" id="IPR053184">
    <property type="entry name" value="FeoA-like"/>
</dbReference>
<dbReference type="GO" id="GO:0046914">
    <property type="term" value="F:transition metal ion binding"/>
    <property type="evidence" value="ECO:0007669"/>
    <property type="project" value="InterPro"/>
</dbReference>
<dbReference type="PANTHER" id="PTHR43151">
    <property type="entry name" value="FEOA FAMILY PROTEIN"/>
    <property type="match status" value="1"/>
</dbReference>
<dbReference type="AlphaFoldDB" id="A0A483CNP2"/>
<dbReference type="SMART" id="SM00899">
    <property type="entry name" value="FeoA"/>
    <property type="match status" value="1"/>
</dbReference>
<evidence type="ECO:0000256" key="1">
    <source>
        <dbReference type="ARBA" id="ARBA00023004"/>
    </source>
</evidence>
<accession>A0A483CNP2</accession>
<feature type="domain" description="Ferrous iron transporter FeoA-like" evidence="2">
    <location>
        <begin position="4"/>
        <end position="73"/>
    </location>
</feature>
<dbReference type="InterPro" id="IPR038157">
    <property type="entry name" value="FeoA_core_dom"/>
</dbReference>
<dbReference type="SUPFAM" id="SSF50037">
    <property type="entry name" value="C-terminal domain of transcriptional repressors"/>
    <property type="match status" value="1"/>
</dbReference>
<organism evidence="3 4">
    <name type="scientific">Methanofollis fontis</name>
    <dbReference type="NCBI Taxonomy" id="2052832"/>
    <lineage>
        <taxon>Archaea</taxon>
        <taxon>Methanobacteriati</taxon>
        <taxon>Methanobacteriota</taxon>
        <taxon>Stenosarchaea group</taxon>
        <taxon>Methanomicrobia</taxon>
        <taxon>Methanomicrobiales</taxon>
        <taxon>Methanomicrobiaceae</taxon>
        <taxon>Methanofollis</taxon>
    </lineage>
</organism>
<dbReference type="InterPro" id="IPR008988">
    <property type="entry name" value="Transcriptional_repressor_C"/>
</dbReference>
<sequence length="75" mass="8172">MTQKQLTQMGYGENGVVVDLRGFRHGLNCLGIRTGKRLEMITRQPIQGPVVVLADGVEVAMGREVADMVMVEVDG</sequence>
<evidence type="ECO:0000313" key="4">
    <source>
        <dbReference type="Proteomes" id="UP000292580"/>
    </source>
</evidence>
<keyword evidence="4" id="KW-1185">Reference proteome</keyword>
<dbReference type="Proteomes" id="UP000292580">
    <property type="component" value="Unassembled WGS sequence"/>
</dbReference>
<dbReference type="Pfam" id="PF04023">
    <property type="entry name" value="FeoA"/>
    <property type="match status" value="1"/>
</dbReference>
<name>A0A483CNP2_9EURY</name>